<dbReference type="VEuPathDB" id="AmoebaDB:NAEGRDRAFT_31919"/>
<sequence length="148" mass="16709">MLNQPCTSFSELKQVGDFLLANHKKPVDSYASAKDVKIDVAEPVHIESEDEYNKIVKKNRLLVLDFFATWCCPCTSIAPKFTQLANKYKDAVFVKVDVDQQPSIMSRYEVNCMPTFVFIKDGAVIDRLEGADSKTLESKVKSLVELLQ</sequence>
<dbReference type="PROSITE" id="PS51352">
    <property type="entry name" value="THIOREDOXIN_2"/>
    <property type="match status" value="1"/>
</dbReference>
<dbReference type="KEGG" id="ngr:NAEGRDRAFT_31919"/>
<dbReference type="Pfam" id="PF00085">
    <property type="entry name" value="Thioredoxin"/>
    <property type="match status" value="1"/>
</dbReference>
<dbReference type="InParanoid" id="D2V7X8"/>
<dbReference type="Gene3D" id="3.40.30.10">
    <property type="entry name" value="Glutaredoxin"/>
    <property type="match status" value="1"/>
</dbReference>
<evidence type="ECO:0000256" key="1">
    <source>
        <dbReference type="ARBA" id="ARBA00023157"/>
    </source>
</evidence>
<evidence type="ECO:0000313" key="3">
    <source>
        <dbReference type="EMBL" id="EFC46942.1"/>
    </source>
</evidence>
<accession>D2V7X8</accession>
<dbReference type="RefSeq" id="XP_002679686.1">
    <property type="nucleotide sequence ID" value="XM_002679640.1"/>
</dbReference>
<keyword evidence="4" id="KW-1185">Reference proteome</keyword>
<dbReference type="Proteomes" id="UP000006671">
    <property type="component" value="Unassembled WGS sequence"/>
</dbReference>
<dbReference type="PANTHER" id="PTHR46115">
    <property type="entry name" value="THIOREDOXIN-LIKE PROTEIN 1"/>
    <property type="match status" value="1"/>
</dbReference>
<dbReference type="EMBL" id="GG738856">
    <property type="protein sequence ID" value="EFC46942.1"/>
    <property type="molecule type" value="Genomic_DNA"/>
</dbReference>
<evidence type="ECO:0000313" key="4">
    <source>
        <dbReference type="Proteomes" id="UP000006671"/>
    </source>
</evidence>
<dbReference type="CDD" id="cd02947">
    <property type="entry name" value="TRX_family"/>
    <property type="match status" value="1"/>
</dbReference>
<dbReference type="AlphaFoldDB" id="D2V7X8"/>
<evidence type="ECO:0000259" key="2">
    <source>
        <dbReference type="PROSITE" id="PS51352"/>
    </source>
</evidence>
<protein>
    <submittedName>
        <fullName evidence="3">Predicted protein</fullName>
    </submittedName>
</protein>
<dbReference type="eggNOG" id="KOG0907">
    <property type="taxonomic scope" value="Eukaryota"/>
</dbReference>
<dbReference type="InterPro" id="IPR013766">
    <property type="entry name" value="Thioredoxin_domain"/>
</dbReference>
<gene>
    <name evidence="3" type="ORF">NAEGRDRAFT_31919</name>
</gene>
<dbReference type="InterPro" id="IPR036249">
    <property type="entry name" value="Thioredoxin-like_sf"/>
</dbReference>
<dbReference type="GeneID" id="8861263"/>
<proteinExistence type="predicted"/>
<organism evidence="4">
    <name type="scientific">Naegleria gruberi</name>
    <name type="common">Amoeba</name>
    <dbReference type="NCBI Taxonomy" id="5762"/>
    <lineage>
        <taxon>Eukaryota</taxon>
        <taxon>Discoba</taxon>
        <taxon>Heterolobosea</taxon>
        <taxon>Tetramitia</taxon>
        <taxon>Eutetramitia</taxon>
        <taxon>Vahlkampfiidae</taxon>
        <taxon>Naegleria</taxon>
    </lineage>
</organism>
<dbReference type="SUPFAM" id="SSF52833">
    <property type="entry name" value="Thioredoxin-like"/>
    <property type="match status" value="1"/>
</dbReference>
<dbReference type="PRINTS" id="PR00421">
    <property type="entry name" value="THIOREDOXIN"/>
</dbReference>
<dbReference type="STRING" id="5762.D2V7X8"/>
<reference evidence="3 4" key="1">
    <citation type="journal article" date="2010" name="Cell">
        <title>The genome of Naegleria gruberi illuminates early eukaryotic versatility.</title>
        <authorList>
            <person name="Fritz-Laylin L.K."/>
            <person name="Prochnik S.E."/>
            <person name="Ginger M.L."/>
            <person name="Dacks J.B."/>
            <person name="Carpenter M.L."/>
            <person name="Field M.C."/>
            <person name="Kuo A."/>
            <person name="Paredez A."/>
            <person name="Chapman J."/>
            <person name="Pham J."/>
            <person name="Shu S."/>
            <person name="Neupane R."/>
            <person name="Cipriano M."/>
            <person name="Mancuso J."/>
            <person name="Tu H."/>
            <person name="Salamov A."/>
            <person name="Lindquist E."/>
            <person name="Shapiro H."/>
            <person name="Lucas S."/>
            <person name="Grigoriev I.V."/>
            <person name="Cande W.Z."/>
            <person name="Fulton C."/>
            <person name="Rokhsar D.S."/>
            <person name="Dawson S.C."/>
        </authorList>
    </citation>
    <scope>NUCLEOTIDE SEQUENCE [LARGE SCALE GENOMIC DNA]</scope>
    <source>
        <strain evidence="3 4">NEG-M</strain>
    </source>
</reference>
<name>D2V7X8_NAEGR</name>
<dbReference type="OrthoDB" id="2121326at2759"/>
<feature type="domain" description="Thioredoxin" evidence="2">
    <location>
        <begin position="19"/>
        <end position="145"/>
    </location>
</feature>
<keyword evidence="1" id="KW-1015">Disulfide bond</keyword>